<keyword evidence="1" id="KW-0645">Protease</keyword>
<reference evidence="2" key="1">
    <citation type="submission" date="2017-04" db="EMBL/GenBank/DDBJ databases">
        <authorList>
            <person name="Abreu V.A."/>
            <person name="Popin R.V."/>
            <person name="Rigonato J."/>
            <person name="Andreote A.P."/>
            <person name="Schaker P.C."/>
            <person name="Hoff-Risseti C."/>
            <person name="Alvarenga D.O."/>
            <person name="Varani A.M."/>
            <person name="Fiore M.F."/>
        </authorList>
    </citation>
    <scope>NUCLEOTIDE SEQUENCE [LARGE SCALE GENOMIC DNA]</scope>
    <source>
        <strain evidence="2">CENA303</strain>
    </source>
</reference>
<organism evidence="1 2">
    <name type="scientific">Cylindrospermopsis raciborskii CENA303</name>
    <dbReference type="NCBI Taxonomy" id="1170769"/>
    <lineage>
        <taxon>Bacteria</taxon>
        <taxon>Bacillati</taxon>
        <taxon>Cyanobacteriota</taxon>
        <taxon>Cyanophyceae</taxon>
        <taxon>Nostocales</taxon>
        <taxon>Aphanizomenonaceae</taxon>
        <taxon>Cylindrospermopsis</taxon>
    </lineage>
</organism>
<dbReference type="InterPro" id="IPR043504">
    <property type="entry name" value="Peptidase_S1_PA_chymotrypsin"/>
</dbReference>
<sequence length="270" mass="29936">MFYPMSFRLSVLLLTTTLPTVLYSQTLPNFLASKPHPGFEFPAARTASKVTVRIFTKSGSGSGVIINRQGKSYTVLTNDHVVVDSPESGYEVLTPDGKIYKAHQLPTVNPDSLDLALVEFTSGENYQVVQFSQSPNISGEVVYVSGFPAWHFVFNRDTISKVETTRNWGLGAFKLRPGNIKMYLDKTLVGGYKLGFTNDFTQGMSGGPVLNQQGELIGISGLLKYPFQGINAFIFTDGTRPEREEYRRIESLSWAIPISTVVGFLQEQKK</sequence>
<dbReference type="PANTHER" id="PTHR43019:SF62">
    <property type="entry name" value="SERINE ENDOPROTEASE DEGS"/>
    <property type="match status" value="1"/>
</dbReference>
<dbReference type="Gene3D" id="2.40.10.10">
    <property type="entry name" value="Trypsin-like serine proteases"/>
    <property type="match status" value="2"/>
</dbReference>
<dbReference type="PANTHER" id="PTHR43019">
    <property type="entry name" value="SERINE ENDOPROTEASE DEGS"/>
    <property type="match status" value="1"/>
</dbReference>
<dbReference type="GO" id="GO:0006508">
    <property type="term" value="P:proteolysis"/>
    <property type="evidence" value="ECO:0007669"/>
    <property type="project" value="UniProtKB-KW"/>
</dbReference>
<evidence type="ECO:0000313" key="1">
    <source>
        <dbReference type="EMBL" id="OSO96985.1"/>
    </source>
</evidence>
<dbReference type="InterPro" id="IPR009003">
    <property type="entry name" value="Peptidase_S1_PA"/>
</dbReference>
<dbReference type="EMBL" id="NBYN01000006">
    <property type="protein sequence ID" value="OSO96985.1"/>
    <property type="molecule type" value="Genomic_DNA"/>
</dbReference>
<dbReference type="GO" id="GO:0008233">
    <property type="term" value="F:peptidase activity"/>
    <property type="evidence" value="ECO:0007669"/>
    <property type="project" value="UniProtKB-KW"/>
</dbReference>
<dbReference type="Pfam" id="PF13365">
    <property type="entry name" value="Trypsin_2"/>
    <property type="match status" value="1"/>
</dbReference>
<comment type="caution">
    <text evidence="1">The sequence shown here is derived from an EMBL/GenBank/DDBJ whole genome shotgun (WGS) entry which is preliminary data.</text>
</comment>
<gene>
    <name evidence="1" type="ORF">B7O87_01655</name>
</gene>
<dbReference type="Proteomes" id="UP000192997">
    <property type="component" value="Unassembled WGS sequence"/>
</dbReference>
<protein>
    <submittedName>
        <fullName evidence="1">Serine protease</fullName>
    </submittedName>
</protein>
<dbReference type="AlphaFoldDB" id="A0A1X4GII4"/>
<dbReference type="SUPFAM" id="SSF50494">
    <property type="entry name" value="Trypsin-like serine proteases"/>
    <property type="match status" value="1"/>
</dbReference>
<keyword evidence="1" id="KW-0378">Hydrolase</keyword>
<accession>A0A1X4GII4</accession>
<evidence type="ECO:0000313" key="2">
    <source>
        <dbReference type="Proteomes" id="UP000192997"/>
    </source>
</evidence>
<proteinExistence type="predicted"/>
<name>A0A1X4GII4_9CYAN</name>